<dbReference type="InterPro" id="IPR046936">
    <property type="entry name" value="BIM1-like"/>
</dbReference>
<dbReference type="CDD" id="cd21176">
    <property type="entry name" value="LPMO_auxiliary-like"/>
    <property type="match status" value="1"/>
</dbReference>
<evidence type="ECO:0000256" key="9">
    <source>
        <dbReference type="SAM" id="SignalP"/>
    </source>
</evidence>
<dbReference type="InterPro" id="IPR046530">
    <property type="entry name" value="BIM1-like_dom"/>
</dbReference>
<proteinExistence type="predicted"/>
<evidence type="ECO:0000313" key="11">
    <source>
        <dbReference type="EMBL" id="KAF7339665.1"/>
    </source>
</evidence>
<keyword evidence="5 8" id="KW-0472">Membrane</keyword>
<keyword evidence="8" id="KW-0812">Transmembrane</keyword>
<dbReference type="OrthoDB" id="2146436at2759"/>
<evidence type="ECO:0000256" key="5">
    <source>
        <dbReference type="ARBA" id="ARBA00023136"/>
    </source>
</evidence>
<organism evidence="11 12">
    <name type="scientific">Mycena sanguinolenta</name>
    <dbReference type="NCBI Taxonomy" id="230812"/>
    <lineage>
        <taxon>Eukaryota</taxon>
        <taxon>Fungi</taxon>
        <taxon>Dikarya</taxon>
        <taxon>Basidiomycota</taxon>
        <taxon>Agaricomycotina</taxon>
        <taxon>Agaricomycetes</taxon>
        <taxon>Agaricomycetidae</taxon>
        <taxon>Agaricales</taxon>
        <taxon>Marasmiineae</taxon>
        <taxon>Mycenaceae</taxon>
        <taxon>Mycena</taxon>
    </lineage>
</organism>
<dbReference type="EMBL" id="JACAZH010000031">
    <property type="protein sequence ID" value="KAF7339665.1"/>
    <property type="molecule type" value="Genomic_DNA"/>
</dbReference>
<sequence length="230" mass="23613">MLALTSLVFASLIALANAHFQLQVPAPRGNFVEDNEPNFCDGYNDAASNRTEFPMTGGYFVLNSEHVSWTSASFFPSSPPIDILTTRLQVGVNLSTSQNPQQFQDFSVPVFPFASESGEGPACFPLDLSSAGLTNGQNITLEFVFDGSDGILYQCADLTVSTTATLPSDSTCNFTTGTSASGAATSTAPAGSSSATTSSPPSAAVALSVPGTYLALLVGLVGAAAGAFIV</sequence>
<evidence type="ECO:0000256" key="2">
    <source>
        <dbReference type="ARBA" id="ARBA00022475"/>
    </source>
</evidence>
<dbReference type="Proteomes" id="UP000623467">
    <property type="component" value="Unassembled WGS sequence"/>
</dbReference>
<dbReference type="AlphaFoldDB" id="A0A8H6XFX9"/>
<dbReference type="GO" id="GO:0098552">
    <property type="term" value="C:side of membrane"/>
    <property type="evidence" value="ECO:0007669"/>
    <property type="project" value="UniProtKB-KW"/>
</dbReference>
<feature type="transmembrane region" description="Helical" evidence="8">
    <location>
        <begin position="203"/>
        <end position="229"/>
    </location>
</feature>
<name>A0A8H6XFX9_9AGAR</name>
<dbReference type="Pfam" id="PF20238">
    <property type="entry name" value="BIM1-like_dom"/>
    <property type="match status" value="2"/>
</dbReference>
<evidence type="ECO:0000313" key="12">
    <source>
        <dbReference type="Proteomes" id="UP000623467"/>
    </source>
</evidence>
<protein>
    <recommendedName>
        <fullName evidence="10">Copper acquisition factor BIM1-like domain-containing protein</fullName>
    </recommendedName>
</protein>
<evidence type="ECO:0000256" key="8">
    <source>
        <dbReference type="SAM" id="Phobius"/>
    </source>
</evidence>
<dbReference type="PANTHER" id="PTHR34992">
    <property type="entry name" value="HYPHAL ANASTAMOSIS-7 PROTEIN"/>
    <property type="match status" value="1"/>
</dbReference>
<feature type="domain" description="Copper acquisition factor BIM1-like" evidence="10">
    <location>
        <begin position="86"/>
        <end position="176"/>
    </location>
</feature>
<keyword evidence="12" id="KW-1185">Reference proteome</keyword>
<feature type="chain" id="PRO_5034271422" description="Copper acquisition factor BIM1-like domain-containing protein" evidence="9">
    <location>
        <begin position="19"/>
        <end position="230"/>
    </location>
</feature>
<keyword evidence="7" id="KW-0449">Lipoprotein</keyword>
<gene>
    <name evidence="11" type="ORF">MSAN_02181500</name>
</gene>
<keyword evidence="3" id="KW-0336">GPI-anchor</keyword>
<dbReference type="GO" id="GO:0005886">
    <property type="term" value="C:plasma membrane"/>
    <property type="evidence" value="ECO:0007669"/>
    <property type="project" value="UniProtKB-SubCell"/>
</dbReference>
<accession>A0A8H6XFX9</accession>
<keyword evidence="4 9" id="KW-0732">Signal</keyword>
<comment type="caution">
    <text evidence="11">The sequence shown here is derived from an EMBL/GenBank/DDBJ whole genome shotgun (WGS) entry which is preliminary data.</text>
</comment>
<feature type="domain" description="Copper acquisition factor BIM1-like" evidence="10">
    <location>
        <begin position="17"/>
        <end position="72"/>
    </location>
</feature>
<keyword evidence="6" id="KW-0325">Glycoprotein</keyword>
<reference evidence="11" key="1">
    <citation type="submission" date="2020-05" db="EMBL/GenBank/DDBJ databases">
        <title>Mycena genomes resolve the evolution of fungal bioluminescence.</title>
        <authorList>
            <person name="Tsai I.J."/>
        </authorList>
    </citation>
    <scope>NUCLEOTIDE SEQUENCE</scope>
    <source>
        <strain evidence="11">160909Yilan</strain>
    </source>
</reference>
<evidence type="ECO:0000256" key="6">
    <source>
        <dbReference type="ARBA" id="ARBA00023180"/>
    </source>
</evidence>
<comment type="subcellular location">
    <subcellularLocation>
        <location evidence="1">Cell membrane</location>
        <topology evidence="1">Lipid-anchor</topology>
        <topology evidence="1">GPI-anchor</topology>
    </subcellularLocation>
</comment>
<evidence type="ECO:0000259" key="10">
    <source>
        <dbReference type="Pfam" id="PF20238"/>
    </source>
</evidence>
<evidence type="ECO:0000256" key="1">
    <source>
        <dbReference type="ARBA" id="ARBA00004609"/>
    </source>
</evidence>
<keyword evidence="2" id="KW-1003">Cell membrane</keyword>
<feature type="signal peptide" evidence="9">
    <location>
        <begin position="1"/>
        <end position="18"/>
    </location>
</feature>
<evidence type="ECO:0000256" key="3">
    <source>
        <dbReference type="ARBA" id="ARBA00022622"/>
    </source>
</evidence>
<evidence type="ECO:0000256" key="4">
    <source>
        <dbReference type="ARBA" id="ARBA00022729"/>
    </source>
</evidence>
<keyword evidence="8" id="KW-1133">Transmembrane helix</keyword>
<evidence type="ECO:0000256" key="7">
    <source>
        <dbReference type="ARBA" id="ARBA00023288"/>
    </source>
</evidence>